<dbReference type="PANTHER" id="PTHR33055:SF17">
    <property type="entry name" value="THIRD ORF IN TRANSPOSON ISC1491"/>
    <property type="match status" value="1"/>
</dbReference>
<proteinExistence type="predicted"/>
<dbReference type="GO" id="GO:0003677">
    <property type="term" value="F:DNA binding"/>
    <property type="evidence" value="ECO:0007669"/>
    <property type="project" value="InterPro"/>
</dbReference>
<evidence type="ECO:0000313" key="4">
    <source>
        <dbReference type="Proteomes" id="UP000095651"/>
    </source>
</evidence>
<reference evidence="3 4" key="1">
    <citation type="submission" date="2015-09" db="EMBL/GenBank/DDBJ databases">
        <authorList>
            <consortium name="Pathogen Informatics"/>
        </authorList>
    </citation>
    <scope>NUCLEOTIDE SEQUENCE [LARGE SCALE GENOMIC DNA]</scope>
    <source>
        <strain evidence="3 4">2789STDY5608850</strain>
    </source>
</reference>
<dbReference type="GO" id="GO:0004803">
    <property type="term" value="F:transposase activity"/>
    <property type="evidence" value="ECO:0007669"/>
    <property type="project" value="InterPro"/>
</dbReference>
<dbReference type="AlphaFoldDB" id="A0A174JD49"/>
<dbReference type="PANTHER" id="PTHR33055">
    <property type="entry name" value="TRANSPOSASE FOR INSERTION SEQUENCE ELEMENT IS1111A"/>
    <property type="match status" value="1"/>
</dbReference>
<dbReference type="EMBL" id="CYZE01000015">
    <property type="protein sequence ID" value="CUO95538.1"/>
    <property type="molecule type" value="Genomic_DNA"/>
</dbReference>
<accession>A0A174JD49</accession>
<dbReference type="GO" id="GO:0006313">
    <property type="term" value="P:DNA transposition"/>
    <property type="evidence" value="ECO:0007669"/>
    <property type="project" value="InterPro"/>
</dbReference>
<sequence>MISVGIDVSKGKSTVCILKPYGEIVCSPFEVLHVEKELDALDNLLNKLEGEIRIVMEATGIYHLPILTFFHEKGYFVSVINPFAMKKYAKDNSIRGAKTDKLDSIMIANYGIEKWFKLQRYEGDEETYAELKLLGRRYRYYMELHVKALQELTHILDYAMPGIKKMFSSWNEANGKDKLSDFVERFWHYDLITSMSLEKFTEEYLVWAEEKKYHRSRSKALTVYELASSGIPNTVFQYPIDQNVSTGSGISIENCGLFSVSHFNTNASPCEVPS</sequence>
<name>A0A174JD49_9FIRM</name>
<gene>
    <name evidence="3" type="ORF">ERS852407_04515</name>
</gene>
<evidence type="ECO:0000313" key="3">
    <source>
        <dbReference type="EMBL" id="CUO95538.1"/>
    </source>
</evidence>
<evidence type="ECO:0000259" key="2">
    <source>
        <dbReference type="Pfam" id="PF01548"/>
    </source>
</evidence>
<feature type="coiled-coil region" evidence="1">
    <location>
        <begin position="31"/>
        <end position="58"/>
    </location>
</feature>
<feature type="domain" description="Transposase IS110-like N-terminal" evidence="2">
    <location>
        <begin position="4"/>
        <end position="161"/>
    </location>
</feature>
<dbReference type="InterPro" id="IPR002525">
    <property type="entry name" value="Transp_IS110-like_N"/>
</dbReference>
<organism evidence="3 4">
    <name type="scientific">Hungatella hathewayi</name>
    <dbReference type="NCBI Taxonomy" id="154046"/>
    <lineage>
        <taxon>Bacteria</taxon>
        <taxon>Bacillati</taxon>
        <taxon>Bacillota</taxon>
        <taxon>Clostridia</taxon>
        <taxon>Lachnospirales</taxon>
        <taxon>Lachnospiraceae</taxon>
        <taxon>Hungatella</taxon>
    </lineage>
</organism>
<dbReference type="Pfam" id="PF01548">
    <property type="entry name" value="DEDD_Tnp_IS110"/>
    <property type="match status" value="1"/>
</dbReference>
<dbReference type="InterPro" id="IPR047650">
    <property type="entry name" value="Transpos_IS110"/>
</dbReference>
<keyword evidence="1" id="KW-0175">Coiled coil</keyword>
<evidence type="ECO:0000256" key="1">
    <source>
        <dbReference type="SAM" id="Coils"/>
    </source>
</evidence>
<dbReference type="Proteomes" id="UP000095651">
    <property type="component" value="Unassembled WGS sequence"/>
</dbReference>
<protein>
    <submittedName>
        <fullName evidence="3">Transposase IS116/IS110/IS902 family protein</fullName>
    </submittedName>
</protein>